<sequence>MSLVAVEDLLLPRVLDDFEKDLAPKLLEEAEMILRAAFSRAGRSLDTELAVEWVSFTARRVIKEMVTAALLIGASRGMRSATSTTGPQSDSVTWADVESVALGGLVLTEKHRLDLGLSGGGPKFRFPPPGRWPESTYERSYY</sequence>
<dbReference type="RefSeq" id="WP_029974430.1">
    <property type="nucleotide sequence ID" value="NZ_CP011913.1"/>
</dbReference>
<organism evidence="1 2">
    <name type="scientific">Corynebacterium ulcerans FRC58</name>
    <dbReference type="NCBI Taxonomy" id="1408268"/>
    <lineage>
        <taxon>Bacteria</taxon>
        <taxon>Bacillati</taxon>
        <taxon>Actinomycetota</taxon>
        <taxon>Actinomycetes</taxon>
        <taxon>Mycobacteriales</taxon>
        <taxon>Corynebacteriaceae</taxon>
        <taxon>Corynebacterium</taxon>
    </lineage>
</organism>
<reference evidence="1 2" key="1">
    <citation type="journal article" date="2014" name="Int. J. Syst. Evol. Microbiol.">
        <title>Draft Genome Sequence of Corynebacterium ulcerans FRC58, Isolated from the Bronchitic Aspiration of a Patient in France.</title>
        <authorList>
            <person name="Silva Ado S."/>
            <person name="Barauna R.A."/>
            <person name="de Sa P.C."/>
            <person name="das Gracas D.A."/>
            <person name="Carneiro A.R."/>
            <person name="Thouvenin M."/>
            <person name="Azevedo V."/>
            <person name="Badell E."/>
            <person name="Guiso N."/>
            <person name="da Silva A.L."/>
            <person name="Ramos R.T."/>
        </authorList>
    </citation>
    <scope>NUCLEOTIDE SEQUENCE [LARGE SCALE GENOMIC DNA]</scope>
    <source>
        <strain evidence="1 2">FRC58</strain>
    </source>
</reference>
<name>A0ABM5U241_CORUL</name>
<keyword evidence="2" id="KW-1185">Reference proteome</keyword>
<gene>
    <name evidence="1" type="ORF">CulFRC58_1671</name>
</gene>
<dbReference type="Proteomes" id="UP000036185">
    <property type="component" value="Chromosome"/>
</dbReference>
<accession>A0ABM5U241</accession>
<dbReference type="EMBL" id="CP011913">
    <property type="protein sequence ID" value="AKN77525.1"/>
    <property type="molecule type" value="Genomic_DNA"/>
</dbReference>
<evidence type="ECO:0000313" key="2">
    <source>
        <dbReference type="Proteomes" id="UP000036185"/>
    </source>
</evidence>
<evidence type="ECO:0000313" key="1">
    <source>
        <dbReference type="EMBL" id="AKN77525.1"/>
    </source>
</evidence>
<dbReference type="Pfam" id="PF09355">
    <property type="entry name" value="Phage_Gp19"/>
    <property type="match status" value="1"/>
</dbReference>
<proteinExistence type="predicted"/>
<dbReference type="InterPro" id="IPR018963">
    <property type="entry name" value="Mycophage_D29_Gp19"/>
</dbReference>
<protein>
    <submittedName>
        <fullName evidence="1">Phage protein</fullName>
    </submittedName>
</protein>